<organism evidence="8 9">
    <name type="scientific">Nonomuraea helvata</name>
    <dbReference type="NCBI Taxonomy" id="37484"/>
    <lineage>
        <taxon>Bacteria</taxon>
        <taxon>Bacillati</taxon>
        <taxon>Actinomycetota</taxon>
        <taxon>Actinomycetes</taxon>
        <taxon>Streptosporangiales</taxon>
        <taxon>Streptosporangiaceae</taxon>
        <taxon>Nonomuraea</taxon>
    </lineage>
</organism>
<keyword evidence="5" id="KW-0624">Polysaccharide degradation</keyword>
<evidence type="ECO:0000256" key="6">
    <source>
        <dbReference type="ARBA" id="ARBA00037986"/>
    </source>
</evidence>
<keyword evidence="2" id="KW-0378">Hydrolase</keyword>
<sequence length="282" mass="29207">MCFSRQRFSKATCAADRIMWGTGAMIWGTEELTRWDTQGELIGHNEAGERIALPIEQFTVGVRAQGVEETWVRDIAALGGTLVSAMGDVSGFVHTDLDRAGPMIRSGWAGSSLDYAQSNPDVIVGSGEVNADVDAHVIVFSDRGKTWKSAARLAGVPAAAPASSRSAPTQPHSCGPPATPTSPRSTAPTWARPGTRSRAFGQGPGSGPTVSTRRSCTPSPAARSTAAPTLARRSPTPERPACPPKASTTSESSQAARATSGSPGAATKRRSQPACGAPRTAA</sequence>
<dbReference type="Proteomes" id="UP001589532">
    <property type="component" value="Unassembled WGS sequence"/>
</dbReference>
<evidence type="ECO:0000256" key="1">
    <source>
        <dbReference type="ARBA" id="ARBA00022729"/>
    </source>
</evidence>
<name>A0ABV5S8G8_9ACTN</name>
<dbReference type="InterPro" id="IPR015943">
    <property type="entry name" value="WD40/YVTN_repeat-like_dom_sf"/>
</dbReference>
<dbReference type="InterPro" id="IPR052025">
    <property type="entry name" value="Xyloglucanase_GH74"/>
</dbReference>
<protein>
    <recommendedName>
        <fullName evidence="10">Exo-alpha-sialidase</fullName>
    </recommendedName>
</protein>
<keyword evidence="1" id="KW-0732">Signal</keyword>
<keyword evidence="3" id="KW-0119">Carbohydrate metabolism</keyword>
<dbReference type="Gene3D" id="2.130.10.10">
    <property type="entry name" value="YVTN repeat-like/Quinoprotein amine dehydrogenase"/>
    <property type="match status" value="2"/>
</dbReference>
<dbReference type="PANTHER" id="PTHR43739">
    <property type="entry name" value="XYLOGLUCANASE (EUROFUNG)"/>
    <property type="match status" value="1"/>
</dbReference>
<dbReference type="PANTHER" id="PTHR43739:SF2">
    <property type="entry name" value="OLIGOXYLOGLUCAN-REDUCING END-SPECIFIC XYLOGLUCANASE-RELATED"/>
    <property type="match status" value="1"/>
</dbReference>
<reference evidence="8 9" key="1">
    <citation type="submission" date="2024-09" db="EMBL/GenBank/DDBJ databases">
        <authorList>
            <person name="Sun Q."/>
            <person name="Mori K."/>
        </authorList>
    </citation>
    <scope>NUCLEOTIDE SEQUENCE [LARGE SCALE GENOMIC DNA]</scope>
    <source>
        <strain evidence="8 9">JCM 3143</strain>
    </source>
</reference>
<evidence type="ECO:0000256" key="2">
    <source>
        <dbReference type="ARBA" id="ARBA00022801"/>
    </source>
</evidence>
<evidence type="ECO:0000256" key="4">
    <source>
        <dbReference type="ARBA" id="ARBA00023295"/>
    </source>
</evidence>
<evidence type="ECO:0000256" key="7">
    <source>
        <dbReference type="SAM" id="MobiDB-lite"/>
    </source>
</evidence>
<evidence type="ECO:0000256" key="3">
    <source>
        <dbReference type="ARBA" id="ARBA00023277"/>
    </source>
</evidence>
<dbReference type="EMBL" id="JBHMBW010000025">
    <property type="protein sequence ID" value="MFB9626816.1"/>
    <property type="molecule type" value="Genomic_DNA"/>
</dbReference>
<feature type="compositionally biased region" description="Low complexity" evidence="7">
    <location>
        <begin position="159"/>
        <end position="168"/>
    </location>
</feature>
<feature type="region of interest" description="Disordered" evidence="7">
    <location>
        <begin position="159"/>
        <end position="282"/>
    </location>
</feature>
<proteinExistence type="inferred from homology"/>
<comment type="caution">
    <text evidence="8">The sequence shown here is derived from an EMBL/GenBank/DDBJ whole genome shotgun (WGS) entry which is preliminary data.</text>
</comment>
<keyword evidence="9" id="KW-1185">Reference proteome</keyword>
<dbReference type="RefSeq" id="WP_345003218.1">
    <property type="nucleotide sequence ID" value="NZ_BAAAXV010000012.1"/>
</dbReference>
<gene>
    <name evidence="8" type="ORF">ACFFSA_27340</name>
</gene>
<evidence type="ECO:0000256" key="5">
    <source>
        <dbReference type="ARBA" id="ARBA00023326"/>
    </source>
</evidence>
<feature type="compositionally biased region" description="Low complexity" evidence="7">
    <location>
        <begin position="217"/>
        <end position="234"/>
    </location>
</feature>
<feature type="compositionally biased region" description="Polar residues" evidence="7">
    <location>
        <begin position="246"/>
        <end position="262"/>
    </location>
</feature>
<comment type="similarity">
    <text evidence="6">Belongs to the glycosyl hydrolase 74 family.</text>
</comment>
<keyword evidence="4" id="KW-0326">Glycosidase</keyword>
<evidence type="ECO:0008006" key="10">
    <source>
        <dbReference type="Google" id="ProtNLM"/>
    </source>
</evidence>
<accession>A0ABV5S8G8</accession>
<evidence type="ECO:0000313" key="9">
    <source>
        <dbReference type="Proteomes" id="UP001589532"/>
    </source>
</evidence>
<evidence type="ECO:0000313" key="8">
    <source>
        <dbReference type="EMBL" id="MFB9626816.1"/>
    </source>
</evidence>